<dbReference type="AlphaFoldDB" id="L2GS93"/>
<organism evidence="2 3">
    <name type="scientific">Vavraia culicis (isolate floridensis)</name>
    <name type="common">Microsporidian parasite</name>
    <dbReference type="NCBI Taxonomy" id="948595"/>
    <lineage>
        <taxon>Eukaryota</taxon>
        <taxon>Fungi</taxon>
        <taxon>Fungi incertae sedis</taxon>
        <taxon>Microsporidia</taxon>
        <taxon>Pleistophoridae</taxon>
        <taxon>Vavraia</taxon>
    </lineage>
</organism>
<dbReference type="EMBL" id="GL877479">
    <property type="protein sequence ID" value="ELA45945.1"/>
    <property type="molecule type" value="Genomic_DNA"/>
</dbReference>
<evidence type="ECO:0000313" key="3">
    <source>
        <dbReference type="Proteomes" id="UP000011081"/>
    </source>
</evidence>
<keyword evidence="3" id="KW-1185">Reference proteome</keyword>
<dbReference type="HOGENOM" id="CLU_1125245_0_0_1"/>
<gene>
    <name evidence="2" type="ORF">VCUG_02572</name>
</gene>
<proteinExistence type="predicted"/>
<dbReference type="GeneID" id="19880433"/>
<dbReference type="InParanoid" id="L2GS93"/>
<feature type="compositionally biased region" description="Basic and acidic residues" evidence="1">
    <location>
        <begin position="1"/>
        <end position="40"/>
    </location>
</feature>
<sequence>MNRIKEQKEKKRGRETNETENGRKGKDEHDEDVSVEKNTEARNGSKRKSTEKKVNEMKRKRESGHNTEKENTSSKNGRRAIKHEMMIGDANHTESNPDTEDSDKHNGNEAMISTVRVTHGALTQAVYTKNVRFLINFTYLDEQSKIGELTDLSRQCKVDLLLFLFSTVKKGIVVELLDLVVLLLRSSRELLYDRTYKGVVQDVVKYLKEYSLEYNKVVYLKGRLSCLRRDRRGKERAMVEQNENELG</sequence>
<dbReference type="OrthoDB" id="2195024at2759"/>
<dbReference type="RefSeq" id="XP_008075579.1">
    <property type="nucleotide sequence ID" value="XM_008077388.1"/>
</dbReference>
<dbReference type="Proteomes" id="UP000011081">
    <property type="component" value="Unassembled WGS sequence"/>
</dbReference>
<protein>
    <submittedName>
        <fullName evidence="2">Uncharacterized protein</fullName>
    </submittedName>
</protein>
<name>L2GS93_VAVCU</name>
<accession>L2GS93</accession>
<dbReference type="VEuPathDB" id="MicrosporidiaDB:VCUG_02572"/>
<feature type="region of interest" description="Disordered" evidence="1">
    <location>
        <begin position="87"/>
        <end position="106"/>
    </location>
</feature>
<feature type="region of interest" description="Disordered" evidence="1">
    <location>
        <begin position="1"/>
        <end position="80"/>
    </location>
</feature>
<reference evidence="3" key="1">
    <citation type="submission" date="2011-03" db="EMBL/GenBank/DDBJ databases">
        <title>The genome sequence of Vavraia culicis strain floridensis.</title>
        <authorList>
            <consortium name="The Broad Institute Genome Sequencing Platform"/>
            <person name="Cuomo C."/>
            <person name="Becnel J."/>
            <person name="Sanscrainte N."/>
            <person name="Young S.K."/>
            <person name="Zeng Q."/>
            <person name="Gargeya S."/>
            <person name="Fitzgerald M."/>
            <person name="Haas B."/>
            <person name="Abouelleil A."/>
            <person name="Alvarado L."/>
            <person name="Arachchi H.M."/>
            <person name="Berlin A."/>
            <person name="Chapman S.B."/>
            <person name="Gearin G."/>
            <person name="Goldberg J."/>
            <person name="Griggs A."/>
            <person name="Gujja S."/>
            <person name="Hansen M."/>
            <person name="Heiman D."/>
            <person name="Howarth C."/>
            <person name="Larimer J."/>
            <person name="Lui A."/>
            <person name="MacDonald P.J.P."/>
            <person name="McCowen C."/>
            <person name="Montmayeur A."/>
            <person name="Murphy C."/>
            <person name="Neiman D."/>
            <person name="Pearson M."/>
            <person name="Priest M."/>
            <person name="Roberts A."/>
            <person name="Saif S."/>
            <person name="Shea T."/>
            <person name="Sisk P."/>
            <person name="Stolte C."/>
            <person name="Sykes S."/>
            <person name="Wortman J."/>
            <person name="Nusbaum C."/>
            <person name="Birren B."/>
        </authorList>
    </citation>
    <scope>NUCLEOTIDE SEQUENCE [LARGE SCALE GENOMIC DNA]</scope>
    <source>
        <strain evidence="3">floridensis</strain>
    </source>
</reference>
<feature type="compositionally biased region" description="Basic and acidic residues" evidence="1">
    <location>
        <begin position="51"/>
        <end position="72"/>
    </location>
</feature>
<evidence type="ECO:0000313" key="2">
    <source>
        <dbReference type="EMBL" id="ELA45945.1"/>
    </source>
</evidence>
<evidence type="ECO:0000256" key="1">
    <source>
        <dbReference type="SAM" id="MobiDB-lite"/>
    </source>
</evidence>